<evidence type="ECO:0000256" key="2">
    <source>
        <dbReference type="ARBA" id="ARBA00008676"/>
    </source>
</evidence>
<feature type="binding site" evidence="7 9">
    <location>
        <position position="87"/>
    </location>
    <ligand>
        <name>3-methyl-2-oxobutanoate</name>
        <dbReference type="ChEBI" id="CHEBI:11851"/>
    </ligand>
</feature>
<evidence type="ECO:0000313" key="11">
    <source>
        <dbReference type="EMBL" id="OAB46882.1"/>
    </source>
</evidence>
<evidence type="ECO:0000256" key="3">
    <source>
        <dbReference type="ARBA" id="ARBA00011424"/>
    </source>
</evidence>
<dbReference type="GO" id="GO:0008168">
    <property type="term" value="F:methyltransferase activity"/>
    <property type="evidence" value="ECO:0007669"/>
    <property type="project" value="UniProtKB-KW"/>
</dbReference>
<keyword evidence="7 10" id="KW-0479">Metal-binding</keyword>
<evidence type="ECO:0000256" key="8">
    <source>
        <dbReference type="PIRSR" id="PIRSR000388-1"/>
    </source>
</evidence>
<dbReference type="Pfam" id="PF02548">
    <property type="entry name" value="Pantoate_transf"/>
    <property type="match status" value="1"/>
</dbReference>
<feature type="binding site" evidence="7 10">
    <location>
        <position position="119"/>
    </location>
    <ligand>
        <name>Mg(2+)</name>
        <dbReference type="ChEBI" id="CHEBI:18420"/>
    </ligand>
</feature>
<evidence type="ECO:0000256" key="5">
    <source>
        <dbReference type="ARBA" id="ARBA00022679"/>
    </source>
</evidence>
<evidence type="ECO:0000256" key="6">
    <source>
        <dbReference type="ARBA" id="ARBA00056497"/>
    </source>
</evidence>
<dbReference type="PANTHER" id="PTHR20881:SF0">
    <property type="entry name" value="3-METHYL-2-OXOBUTANOATE HYDROXYMETHYLTRANSFERASE"/>
    <property type="match status" value="1"/>
</dbReference>
<dbReference type="GO" id="GO:0005737">
    <property type="term" value="C:cytoplasm"/>
    <property type="evidence" value="ECO:0007669"/>
    <property type="project" value="UniProtKB-SubCell"/>
</dbReference>
<accession>A0A168PLD6</accession>
<keyword evidence="12" id="KW-1185">Reference proteome</keyword>
<proteinExistence type="inferred from homology"/>
<protein>
    <recommendedName>
        <fullName evidence="7">3-methyl-2-oxobutanoate hydroxymethyltransferase</fullName>
        <ecNumber evidence="7">2.1.2.11</ecNumber>
    </recommendedName>
    <alternativeName>
        <fullName evidence="7">Ketopantoate hydroxymethyltransferase</fullName>
        <shortName evidence="7">KPHMT</shortName>
    </alternativeName>
</protein>
<dbReference type="EMBL" id="LVJI01000014">
    <property type="protein sequence ID" value="OAB46882.1"/>
    <property type="molecule type" value="Genomic_DNA"/>
</dbReference>
<keyword evidence="11" id="KW-0489">Methyltransferase</keyword>
<dbReference type="SUPFAM" id="SSF51621">
    <property type="entry name" value="Phosphoenolpyruvate/pyruvate domain"/>
    <property type="match status" value="1"/>
</dbReference>
<dbReference type="GO" id="GO:0003864">
    <property type="term" value="F:3-methyl-2-oxobutanoate hydroxymethyltransferase activity"/>
    <property type="evidence" value="ECO:0007669"/>
    <property type="project" value="UniProtKB-UniRule"/>
</dbReference>
<dbReference type="PIRSF" id="PIRSF000388">
    <property type="entry name" value="Pantoate_hydroxy_MeTrfase"/>
    <property type="match status" value="1"/>
</dbReference>
<dbReference type="InterPro" id="IPR040442">
    <property type="entry name" value="Pyrv_kinase-like_dom_sf"/>
</dbReference>
<sequence>MTKKSALNIVKMKQMKAEGTPLSMVTAYDYPTAKLSDEAGVDIILVGDSLGNVVLGYNSTIPVTLEDMIYHTRAVARGAEHTFIVADMPFMTYHGNIDETLRGVRRLMQEGHAQAIKMEGGKEICPTVEAIVKSGVPVLGHIGLTPQSVNQIGGYRIQGKDAADAQRLMEEAKALEAAGAFGIVLELVTEQVAEAISKELSIPTIGIGAGRYCDGQVLVFHDIFQYASPYINKRFVKTYGDIGTLVREGLENYVKEVKERIFPAENHVFVAKDDVLDSLYGTGLNKVDKS</sequence>
<comment type="caution">
    <text evidence="11">The sequence shown here is derived from an EMBL/GenBank/DDBJ whole genome shotgun (WGS) entry which is preliminary data.</text>
</comment>
<comment type="catalytic activity">
    <reaction evidence="7">
        <text>(6R)-5,10-methylene-5,6,7,8-tetrahydrofolate + 3-methyl-2-oxobutanoate + H2O = 2-dehydropantoate + (6S)-5,6,7,8-tetrahydrofolate</text>
        <dbReference type="Rhea" id="RHEA:11824"/>
        <dbReference type="ChEBI" id="CHEBI:11561"/>
        <dbReference type="ChEBI" id="CHEBI:11851"/>
        <dbReference type="ChEBI" id="CHEBI:15377"/>
        <dbReference type="ChEBI" id="CHEBI:15636"/>
        <dbReference type="ChEBI" id="CHEBI:57453"/>
        <dbReference type="EC" id="2.1.2.11"/>
    </reaction>
</comment>
<dbReference type="PANTHER" id="PTHR20881">
    <property type="entry name" value="3-METHYL-2-OXOBUTANOATE HYDROXYMETHYLTRANSFERASE"/>
    <property type="match status" value="1"/>
</dbReference>
<evidence type="ECO:0000256" key="9">
    <source>
        <dbReference type="PIRSR" id="PIRSR000388-2"/>
    </source>
</evidence>
<reference evidence="11 12" key="1">
    <citation type="submission" date="2016-03" db="EMBL/GenBank/DDBJ databases">
        <title>Draft genome sequence of Paenibacillus antarcticus CECT 5836.</title>
        <authorList>
            <person name="Shin S.-K."/>
            <person name="Yi H."/>
        </authorList>
    </citation>
    <scope>NUCLEOTIDE SEQUENCE [LARGE SCALE GENOMIC DNA]</scope>
    <source>
        <strain evidence="11 12">CECT 5836</strain>
    </source>
</reference>
<feature type="binding site" evidence="7 10">
    <location>
        <position position="87"/>
    </location>
    <ligand>
        <name>Mg(2+)</name>
        <dbReference type="ChEBI" id="CHEBI:18420"/>
    </ligand>
</feature>
<organism evidence="11 12">
    <name type="scientific">Paenibacillus antarcticus</name>
    <dbReference type="NCBI Taxonomy" id="253703"/>
    <lineage>
        <taxon>Bacteria</taxon>
        <taxon>Bacillati</taxon>
        <taxon>Bacillota</taxon>
        <taxon>Bacilli</taxon>
        <taxon>Bacillales</taxon>
        <taxon>Paenibacillaceae</taxon>
        <taxon>Paenibacillus</taxon>
    </lineage>
</organism>
<keyword evidence="7 10" id="KW-0460">Magnesium</keyword>
<dbReference type="HAMAP" id="MF_00156">
    <property type="entry name" value="PanB"/>
    <property type="match status" value="1"/>
</dbReference>
<keyword evidence="7" id="KW-0963">Cytoplasm</keyword>
<dbReference type="NCBIfam" id="TIGR00222">
    <property type="entry name" value="panB"/>
    <property type="match status" value="1"/>
</dbReference>
<comment type="subunit">
    <text evidence="3 7">Homodecamer; pentamer of dimers.</text>
</comment>
<feature type="binding site" evidence="7 9">
    <location>
        <begin position="48"/>
        <end position="49"/>
    </location>
    <ligand>
        <name>3-methyl-2-oxobutanoate</name>
        <dbReference type="ChEBI" id="CHEBI:11851"/>
    </ligand>
</feature>
<feature type="binding site" evidence="7 9">
    <location>
        <position position="117"/>
    </location>
    <ligand>
        <name>3-methyl-2-oxobutanoate</name>
        <dbReference type="ChEBI" id="CHEBI:11851"/>
    </ligand>
</feature>
<dbReference type="GO" id="GO:0032259">
    <property type="term" value="P:methylation"/>
    <property type="evidence" value="ECO:0007669"/>
    <property type="project" value="UniProtKB-KW"/>
</dbReference>
<dbReference type="EC" id="2.1.2.11" evidence="7"/>
<comment type="subcellular location">
    <subcellularLocation>
        <location evidence="7">Cytoplasm</location>
    </subcellularLocation>
</comment>
<dbReference type="FunFam" id="3.20.20.60:FF:000003">
    <property type="entry name" value="3-methyl-2-oxobutanoate hydroxymethyltransferase"/>
    <property type="match status" value="1"/>
</dbReference>
<comment type="similarity">
    <text evidence="2 7">Belongs to the PanB family.</text>
</comment>
<dbReference type="InterPro" id="IPR003700">
    <property type="entry name" value="Pantoate_hydroxy_MeTrfase"/>
</dbReference>
<dbReference type="RefSeq" id="WP_068648870.1">
    <property type="nucleotide sequence ID" value="NZ_CP043611.1"/>
</dbReference>
<evidence type="ECO:0000256" key="7">
    <source>
        <dbReference type="HAMAP-Rule" id="MF_00156"/>
    </source>
</evidence>
<comment type="pathway">
    <text evidence="1 7">Cofactor biosynthesis; (R)-pantothenate biosynthesis; (R)-pantoate from 3-methyl-2-oxobutanoate: step 1/2.</text>
</comment>
<evidence type="ECO:0000256" key="10">
    <source>
        <dbReference type="PIRSR" id="PIRSR000388-3"/>
    </source>
</evidence>
<gene>
    <name evidence="7" type="primary">panB</name>
    <name evidence="11" type="ORF">PBAT_09470</name>
</gene>
<feature type="active site" description="Proton acceptor" evidence="7 8">
    <location>
        <position position="186"/>
    </location>
</feature>
<dbReference type="GO" id="GO:0000287">
    <property type="term" value="F:magnesium ion binding"/>
    <property type="evidence" value="ECO:0007669"/>
    <property type="project" value="TreeGrafter"/>
</dbReference>
<dbReference type="Gene3D" id="3.20.20.60">
    <property type="entry name" value="Phosphoenolpyruvate-binding domains"/>
    <property type="match status" value="1"/>
</dbReference>
<evidence type="ECO:0000256" key="1">
    <source>
        <dbReference type="ARBA" id="ARBA00005033"/>
    </source>
</evidence>
<keyword evidence="4 7" id="KW-0566">Pantothenate biosynthesis</keyword>
<name>A0A168PLD6_9BACL</name>
<evidence type="ECO:0000313" key="12">
    <source>
        <dbReference type="Proteomes" id="UP000077355"/>
    </source>
</evidence>
<dbReference type="OrthoDB" id="9781789at2"/>
<dbReference type="NCBIfam" id="NF001452">
    <property type="entry name" value="PRK00311.1"/>
    <property type="match status" value="1"/>
</dbReference>
<dbReference type="GO" id="GO:0015940">
    <property type="term" value="P:pantothenate biosynthetic process"/>
    <property type="evidence" value="ECO:0007669"/>
    <property type="project" value="UniProtKB-UniRule"/>
</dbReference>
<dbReference type="CDD" id="cd06557">
    <property type="entry name" value="KPHMT-like"/>
    <property type="match status" value="1"/>
</dbReference>
<dbReference type="AlphaFoldDB" id="A0A168PLD6"/>
<comment type="function">
    <text evidence="6 7">Catalyzes the reversible reaction in which hydroxymethyl group from 5,10-methylenetetrahydrofolate is transferred onto alpha-ketoisovalerate to form ketopantoate.</text>
</comment>
<feature type="binding site" evidence="7 10">
    <location>
        <position position="48"/>
    </location>
    <ligand>
        <name>Mg(2+)</name>
        <dbReference type="ChEBI" id="CHEBI:18420"/>
    </ligand>
</feature>
<comment type="cofactor">
    <cofactor evidence="7 10">
        <name>Mg(2+)</name>
        <dbReference type="ChEBI" id="CHEBI:18420"/>
    </cofactor>
    <text evidence="7 10">Binds 1 Mg(2+) ion per subunit.</text>
</comment>
<dbReference type="InterPro" id="IPR015813">
    <property type="entry name" value="Pyrv/PenolPyrv_kinase-like_dom"/>
</dbReference>
<dbReference type="UniPathway" id="UPA00028">
    <property type="reaction ID" value="UER00003"/>
</dbReference>
<evidence type="ECO:0000256" key="4">
    <source>
        <dbReference type="ARBA" id="ARBA00022655"/>
    </source>
</evidence>
<keyword evidence="5 7" id="KW-0808">Transferase</keyword>
<dbReference type="Proteomes" id="UP000077355">
    <property type="component" value="Unassembled WGS sequence"/>
</dbReference>